<proteinExistence type="predicted"/>
<evidence type="ECO:0000259" key="1">
    <source>
        <dbReference type="Pfam" id="PF14529"/>
    </source>
</evidence>
<sequence length="608" mass="65637">MLGSCKMLAPSPNGGLEYKKQVQRQVVHDISSPFADLSITSREKLISIIPEIKNDREGEAIVSRWLDLETDPEVLASEELELFEEIEKNLDSNSLLNVEMSESTPIDDLTLSPTRSLSLPVSDYVNFNVSEETTKNMLLKYSLSAIKNVKDPVLLAMAEGMRSFLTPIRAPVAAPIRAPTAVIGLAATAGRGRALAAAAGNDAAAAPITAPVAAPLRAPTAVIGFAAPAGRGRALAAAAGYAAAAAPGNDAAAAPEIADPAAHLRPRPGGKECCYSFVANFYAHNNQGRNSIVNSLKAVNASRGHFTVHNARTKVDNFLGRNVMKSETGEPGHIAAISTSTITKSQFTQKRSLPKCKELGQIKKVRGLLTNIVHFLFARDKVYCCILVKNLLDADSLPEDTKDFGTNETFWRDEYIPKFTAFNTFYLNRNTHGGGVAILVKKSIQAAPMILPQTPNVEAVGTTIKLKNNKSIDIISVYCPDGNANTKQDITDILNTTNNSYVIGGDLNAHSAIWEDDHQQNRCGKQIAEILLDDERITLCTPKNLGTRPNPNGKESSTITLTFPSSTDISLGYPGDGLTDELDVQCYVPWTSSDNPNVATYDIKMRYP</sequence>
<dbReference type="KEGG" id="dpx:DAPPUDRAFT_120484"/>
<reference evidence="2 3" key="1">
    <citation type="journal article" date="2011" name="Science">
        <title>The ecoresponsive genome of Daphnia pulex.</title>
        <authorList>
            <person name="Colbourne J.K."/>
            <person name="Pfrender M.E."/>
            <person name="Gilbert D."/>
            <person name="Thomas W.K."/>
            <person name="Tucker A."/>
            <person name="Oakley T.H."/>
            <person name="Tokishita S."/>
            <person name="Aerts A."/>
            <person name="Arnold G.J."/>
            <person name="Basu M.K."/>
            <person name="Bauer D.J."/>
            <person name="Caceres C.E."/>
            <person name="Carmel L."/>
            <person name="Casola C."/>
            <person name="Choi J.H."/>
            <person name="Detter J.C."/>
            <person name="Dong Q."/>
            <person name="Dusheyko S."/>
            <person name="Eads B.D."/>
            <person name="Frohlich T."/>
            <person name="Geiler-Samerotte K.A."/>
            <person name="Gerlach D."/>
            <person name="Hatcher P."/>
            <person name="Jogdeo S."/>
            <person name="Krijgsveld J."/>
            <person name="Kriventseva E.V."/>
            <person name="Kultz D."/>
            <person name="Laforsch C."/>
            <person name="Lindquist E."/>
            <person name="Lopez J."/>
            <person name="Manak J.R."/>
            <person name="Muller J."/>
            <person name="Pangilinan J."/>
            <person name="Patwardhan R.P."/>
            <person name="Pitluck S."/>
            <person name="Pritham E.J."/>
            <person name="Rechtsteiner A."/>
            <person name="Rho M."/>
            <person name="Rogozin I.B."/>
            <person name="Sakarya O."/>
            <person name="Salamov A."/>
            <person name="Schaack S."/>
            <person name="Shapiro H."/>
            <person name="Shiga Y."/>
            <person name="Skalitzky C."/>
            <person name="Smith Z."/>
            <person name="Souvorov A."/>
            <person name="Sung W."/>
            <person name="Tang Z."/>
            <person name="Tsuchiya D."/>
            <person name="Tu H."/>
            <person name="Vos H."/>
            <person name="Wang M."/>
            <person name="Wolf Y.I."/>
            <person name="Yamagata H."/>
            <person name="Yamada T."/>
            <person name="Ye Y."/>
            <person name="Shaw J.R."/>
            <person name="Andrews J."/>
            <person name="Crease T.J."/>
            <person name="Tang H."/>
            <person name="Lucas S.M."/>
            <person name="Robertson H.M."/>
            <person name="Bork P."/>
            <person name="Koonin E.V."/>
            <person name="Zdobnov E.M."/>
            <person name="Grigoriev I.V."/>
            <person name="Lynch M."/>
            <person name="Boore J.L."/>
        </authorList>
    </citation>
    <scope>NUCLEOTIDE SEQUENCE [LARGE SCALE GENOMIC DNA]</scope>
</reference>
<dbReference type="InParanoid" id="E9I1J3"/>
<dbReference type="PANTHER" id="PTHR33273:SF4">
    <property type="entry name" value="ENDONUCLEASE_EXONUCLEASE_PHOSPHATASE DOMAIN-CONTAINING PROTEIN"/>
    <property type="match status" value="1"/>
</dbReference>
<dbReference type="Pfam" id="PF14529">
    <property type="entry name" value="Exo_endo_phos_2"/>
    <property type="match status" value="1"/>
</dbReference>
<name>E9I1J3_DAPPU</name>
<dbReference type="AlphaFoldDB" id="E9I1J3"/>
<evidence type="ECO:0000313" key="2">
    <source>
        <dbReference type="EMBL" id="EFX62137.1"/>
    </source>
</evidence>
<dbReference type="InterPro" id="IPR036691">
    <property type="entry name" value="Endo/exonu/phosph_ase_sf"/>
</dbReference>
<protein>
    <recommendedName>
        <fullName evidence="1">Endonuclease/exonuclease/phosphatase domain-containing protein</fullName>
    </recommendedName>
</protein>
<dbReference type="GO" id="GO:0003824">
    <property type="term" value="F:catalytic activity"/>
    <property type="evidence" value="ECO:0007669"/>
    <property type="project" value="InterPro"/>
</dbReference>
<dbReference type="PANTHER" id="PTHR33273">
    <property type="entry name" value="DOMAIN-CONTAINING PROTEIN, PUTATIVE-RELATED"/>
    <property type="match status" value="1"/>
</dbReference>
<gene>
    <name evidence="2" type="ORF">DAPPUDRAFT_120484</name>
</gene>
<dbReference type="EMBL" id="GL733800">
    <property type="protein sequence ID" value="EFX62137.1"/>
    <property type="molecule type" value="Genomic_DNA"/>
</dbReference>
<dbReference type="SUPFAM" id="SSF56219">
    <property type="entry name" value="DNase I-like"/>
    <property type="match status" value="1"/>
</dbReference>
<dbReference type="InterPro" id="IPR005135">
    <property type="entry name" value="Endo/exonuclease/phosphatase"/>
</dbReference>
<dbReference type="Proteomes" id="UP000000305">
    <property type="component" value="Unassembled WGS sequence"/>
</dbReference>
<accession>E9I1J3</accession>
<dbReference type="HOGENOM" id="CLU_449231_0_0_1"/>
<keyword evidence="3" id="KW-1185">Reference proteome</keyword>
<feature type="domain" description="Endonuclease/exonuclease/phosphatase" evidence="1">
    <location>
        <begin position="472"/>
        <end position="566"/>
    </location>
</feature>
<dbReference type="OrthoDB" id="341482at2759"/>
<organism evidence="2 3">
    <name type="scientific">Daphnia pulex</name>
    <name type="common">Water flea</name>
    <dbReference type="NCBI Taxonomy" id="6669"/>
    <lineage>
        <taxon>Eukaryota</taxon>
        <taxon>Metazoa</taxon>
        <taxon>Ecdysozoa</taxon>
        <taxon>Arthropoda</taxon>
        <taxon>Crustacea</taxon>
        <taxon>Branchiopoda</taxon>
        <taxon>Diplostraca</taxon>
        <taxon>Cladocera</taxon>
        <taxon>Anomopoda</taxon>
        <taxon>Daphniidae</taxon>
        <taxon>Daphnia</taxon>
    </lineage>
</organism>
<evidence type="ECO:0000313" key="3">
    <source>
        <dbReference type="Proteomes" id="UP000000305"/>
    </source>
</evidence>
<dbReference type="Gene3D" id="3.60.10.10">
    <property type="entry name" value="Endonuclease/exonuclease/phosphatase"/>
    <property type="match status" value="1"/>
</dbReference>